<sequence>MEGRHMMLCKVAVMYGRELARYGFGDAHPFGSDRLDAFWSRFTVTMLSNGNNNGSSNINANTDTNASSSSNSNTPPTSSNSNSISNYYNSSITIEQPLLIDEQILLEFHTREYVEFVKRASQFGIGYIDYGDTPAYKGIFEAACYVVGTTVRALDMVLTGRVDHAFNPIGGLHHARRDSAGGFCVFNDIGVAVMLARKVYGLKRIAYVDIDAHHGDGVYYEFEDDPLLFIADIHEDGRYLYPGTGFEYEDGKGEAKGTKLNIPLKPYSTSKEFIDAFKRVERFVEDARPELIIMQCGADGIAGDPLTHLQYGSDVHYYATSALHRIAHEYCNGRIIALGGGGYNRRNLANAWVDVVRALLTSNQW</sequence>
<dbReference type="RefSeq" id="WP_197706675.1">
    <property type="nucleotide sequence ID" value="NZ_LT981265.1"/>
</dbReference>
<dbReference type="GO" id="GO:0004407">
    <property type="term" value="F:histone deacetylase activity"/>
    <property type="evidence" value="ECO:0007669"/>
    <property type="project" value="TreeGrafter"/>
</dbReference>
<name>A0A2K5APJ1_9ARCH</name>
<reference evidence="7" key="1">
    <citation type="submission" date="2018-01" db="EMBL/GenBank/DDBJ databases">
        <authorList>
            <person name="Kerou L M."/>
        </authorList>
    </citation>
    <scope>NUCLEOTIDE SEQUENCE [LARGE SCALE GENOMIC DNA]</scope>
    <source>
        <strain evidence="7">SCU2</strain>
    </source>
</reference>
<dbReference type="EMBL" id="LT981265">
    <property type="protein sequence ID" value="SPC33529.1"/>
    <property type="molecule type" value="Genomic_DNA"/>
</dbReference>
<evidence type="ECO:0000256" key="2">
    <source>
        <dbReference type="ARBA" id="ARBA00020218"/>
    </source>
</evidence>
<feature type="domain" description="Histone deacetylase" evidence="5">
    <location>
        <begin position="95"/>
        <end position="359"/>
    </location>
</feature>
<proteinExistence type="predicted"/>
<dbReference type="InterPro" id="IPR023696">
    <property type="entry name" value="Ureohydrolase_dom_sf"/>
</dbReference>
<dbReference type="InterPro" id="IPR003085">
    <property type="entry name" value="AcuC"/>
</dbReference>
<dbReference type="Gene3D" id="3.40.800.20">
    <property type="entry name" value="Histone deacetylase domain"/>
    <property type="match status" value="1"/>
</dbReference>
<dbReference type="CDD" id="cd09994">
    <property type="entry name" value="HDAC_AcuC_like"/>
    <property type="match status" value="1"/>
</dbReference>
<evidence type="ECO:0000259" key="5">
    <source>
        <dbReference type="Pfam" id="PF00850"/>
    </source>
</evidence>
<dbReference type="PRINTS" id="PR01270">
    <property type="entry name" value="HDASUPER"/>
</dbReference>
<dbReference type="PANTHER" id="PTHR10625">
    <property type="entry name" value="HISTONE DEACETYLASE HDAC1-RELATED"/>
    <property type="match status" value="1"/>
</dbReference>
<dbReference type="GeneID" id="41594433"/>
<dbReference type="Pfam" id="PF00850">
    <property type="entry name" value="Hist_deacetyl"/>
    <property type="match status" value="1"/>
</dbReference>
<evidence type="ECO:0000256" key="3">
    <source>
        <dbReference type="ARBA" id="ARBA00022627"/>
    </source>
</evidence>
<dbReference type="PANTHER" id="PTHR10625:SF10">
    <property type="entry name" value="HISTONE DEACETYLASE HDAC1"/>
    <property type="match status" value="1"/>
</dbReference>
<dbReference type="Proteomes" id="UP000236248">
    <property type="component" value="Chromosome NCAV"/>
</dbReference>
<dbReference type="KEGG" id="ncv:NCAV_0335"/>
<evidence type="ECO:0000256" key="4">
    <source>
        <dbReference type="SAM" id="MobiDB-lite"/>
    </source>
</evidence>
<dbReference type="UniPathway" id="UPA00040"/>
<evidence type="ECO:0000256" key="1">
    <source>
        <dbReference type="ARBA" id="ARBA00005101"/>
    </source>
</evidence>
<dbReference type="InterPro" id="IPR000286">
    <property type="entry name" value="HDACs"/>
</dbReference>
<dbReference type="SUPFAM" id="SSF52768">
    <property type="entry name" value="Arginase/deacetylase"/>
    <property type="match status" value="1"/>
</dbReference>
<dbReference type="GO" id="GO:0045150">
    <property type="term" value="P:acetoin catabolic process"/>
    <property type="evidence" value="ECO:0007669"/>
    <property type="project" value="UniProtKB-UniPathway"/>
</dbReference>
<dbReference type="GO" id="GO:0040029">
    <property type="term" value="P:epigenetic regulation of gene expression"/>
    <property type="evidence" value="ECO:0007669"/>
    <property type="project" value="TreeGrafter"/>
</dbReference>
<dbReference type="InterPro" id="IPR023801">
    <property type="entry name" value="His_deacetylse_dom"/>
</dbReference>
<keyword evidence="7" id="KW-1185">Reference proteome</keyword>
<dbReference type="AlphaFoldDB" id="A0A2K5APJ1"/>
<organism evidence="6 7">
    <name type="scientific">Candidatus Nitrosocaldus cavascurensis</name>
    <dbReference type="NCBI Taxonomy" id="2058097"/>
    <lineage>
        <taxon>Archaea</taxon>
        <taxon>Nitrososphaerota</taxon>
        <taxon>Nitrososphaeria</taxon>
        <taxon>Candidatus Nitrosocaldales</taxon>
        <taxon>Candidatus Nitrosocaldaceae</taxon>
        <taxon>Candidatus Nitrosocaldus</taxon>
    </lineage>
</organism>
<keyword evidence="3" id="KW-0006">Acetoin catabolism</keyword>
<comment type="pathway">
    <text evidence="1">Ketone degradation; acetoin degradation.</text>
</comment>
<protein>
    <recommendedName>
        <fullName evidence="2">Acetoin utilization protein AcuC</fullName>
    </recommendedName>
</protein>
<dbReference type="InterPro" id="IPR037138">
    <property type="entry name" value="His_deacetylse_dom_sf"/>
</dbReference>
<evidence type="ECO:0000313" key="7">
    <source>
        <dbReference type="Proteomes" id="UP000236248"/>
    </source>
</evidence>
<feature type="region of interest" description="Disordered" evidence="4">
    <location>
        <begin position="53"/>
        <end position="82"/>
    </location>
</feature>
<gene>
    <name evidence="6" type="ORF">NCAV_0335</name>
</gene>
<evidence type="ECO:0000313" key="6">
    <source>
        <dbReference type="EMBL" id="SPC33529.1"/>
    </source>
</evidence>
<accession>A0A2K5APJ1</accession>